<name>A0A834XAD3_9FABA</name>
<dbReference type="Proteomes" id="UP000634136">
    <property type="component" value="Unassembled WGS sequence"/>
</dbReference>
<organism evidence="1 2">
    <name type="scientific">Senna tora</name>
    <dbReference type="NCBI Taxonomy" id="362788"/>
    <lineage>
        <taxon>Eukaryota</taxon>
        <taxon>Viridiplantae</taxon>
        <taxon>Streptophyta</taxon>
        <taxon>Embryophyta</taxon>
        <taxon>Tracheophyta</taxon>
        <taxon>Spermatophyta</taxon>
        <taxon>Magnoliopsida</taxon>
        <taxon>eudicotyledons</taxon>
        <taxon>Gunneridae</taxon>
        <taxon>Pentapetalae</taxon>
        <taxon>rosids</taxon>
        <taxon>fabids</taxon>
        <taxon>Fabales</taxon>
        <taxon>Fabaceae</taxon>
        <taxon>Caesalpinioideae</taxon>
        <taxon>Cassia clade</taxon>
        <taxon>Senna</taxon>
    </lineage>
</organism>
<protein>
    <submittedName>
        <fullName evidence="1">Putative F-box/LRR-repeat protein</fullName>
    </submittedName>
</protein>
<keyword evidence="2" id="KW-1185">Reference proteome</keyword>
<accession>A0A834XAD3</accession>
<gene>
    <name evidence="1" type="ORF">G2W53_003353</name>
</gene>
<comment type="caution">
    <text evidence="1">The sequence shown here is derived from an EMBL/GenBank/DDBJ whole genome shotgun (WGS) entry which is preliminary data.</text>
</comment>
<proteinExistence type="predicted"/>
<dbReference type="EMBL" id="JAAIUW010000002">
    <property type="protein sequence ID" value="KAF7841055.1"/>
    <property type="molecule type" value="Genomic_DNA"/>
</dbReference>
<dbReference type="AlphaFoldDB" id="A0A834XAD3"/>
<sequence>MGKGTNTIPRCNYNVICSKAWLKAWTTSVPVLEFPFDHNDRDTLGIVVKSIDNSLSILKQQRAFIQAFSFNTNLESNEGALNSIFDQFEE</sequence>
<reference evidence="1" key="1">
    <citation type="submission" date="2020-09" db="EMBL/GenBank/DDBJ databases">
        <title>Genome-Enabled Discovery of Anthraquinone Biosynthesis in Senna tora.</title>
        <authorList>
            <person name="Kang S.-H."/>
            <person name="Pandey R.P."/>
            <person name="Lee C.-M."/>
            <person name="Sim J.-S."/>
            <person name="Jeong J.-T."/>
            <person name="Choi B.-S."/>
            <person name="Jung M."/>
            <person name="Ginzburg D."/>
            <person name="Zhao K."/>
            <person name="Won S.Y."/>
            <person name="Oh T.-J."/>
            <person name="Yu Y."/>
            <person name="Kim N.-H."/>
            <person name="Lee O.R."/>
            <person name="Lee T.-H."/>
            <person name="Bashyal P."/>
            <person name="Kim T.-S."/>
            <person name="Lee W.-H."/>
            <person name="Kawkins C."/>
            <person name="Kim C.-K."/>
            <person name="Kim J.S."/>
            <person name="Ahn B.O."/>
            <person name="Rhee S.Y."/>
            <person name="Sohng J.K."/>
        </authorList>
    </citation>
    <scope>NUCLEOTIDE SEQUENCE</scope>
    <source>
        <tissue evidence="1">Leaf</tissue>
    </source>
</reference>
<evidence type="ECO:0000313" key="1">
    <source>
        <dbReference type="EMBL" id="KAF7841055.1"/>
    </source>
</evidence>
<evidence type="ECO:0000313" key="2">
    <source>
        <dbReference type="Proteomes" id="UP000634136"/>
    </source>
</evidence>